<dbReference type="OrthoDB" id="2429327at2759"/>
<proteinExistence type="predicted"/>
<feature type="compositionally biased region" description="Low complexity" evidence="2">
    <location>
        <begin position="1"/>
        <end position="17"/>
    </location>
</feature>
<feature type="region of interest" description="Disordered" evidence="2">
    <location>
        <begin position="1"/>
        <end position="43"/>
    </location>
</feature>
<protein>
    <submittedName>
        <fullName evidence="3">11191_t:CDS:1</fullName>
    </submittedName>
</protein>
<keyword evidence="1" id="KW-0175">Coiled coil</keyword>
<dbReference type="AlphaFoldDB" id="A0A9N8W014"/>
<gene>
    <name evidence="3" type="ORF">AGERDE_LOCUS2801</name>
</gene>
<evidence type="ECO:0000256" key="2">
    <source>
        <dbReference type="SAM" id="MobiDB-lite"/>
    </source>
</evidence>
<accession>A0A9N8W014</accession>
<evidence type="ECO:0000256" key="1">
    <source>
        <dbReference type="SAM" id="Coils"/>
    </source>
</evidence>
<reference evidence="3" key="1">
    <citation type="submission" date="2021-06" db="EMBL/GenBank/DDBJ databases">
        <authorList>
            <person name="Kallberg Y."/>
            <person name="Tangrot J."/>
            <person name="Rosling A."/>
        </authorList>
    </citation>
    <scope>NUCLEOTIDE SEQUENCE</scope>
    <source>
        <strain evidence="3">MT106</strain>
    </source>
</reference>
<name>A0A9N8W014_9GLOM</name>
<keyword evidence="4" id="KW-1185">Reference proteome</keyword>
<evidence type="ECO:0000313" key="4">
    <source>
        <dbReference type="Proteomes" id="UP000789831"/>
    </source>
</evidence>
<dbReference type="Proteomes" id="UP000789831">
    <property type="component" value="Unassembled WGS sequence"/>
</dbReference>
<feature type="coiled-coil region" evidence="1">
    <location>
        <begin position="91"/>
        <end position="136"/>
    </location>
</feature>
<organism evidence="3 4">
    <name type="scientific">Ambispora gerdemannii</name>
    <dbReference type="NCBI Taxonomy" id="144530"/>
    <lineage>
        <taxon>Eukaryota</taxon>
        <taxon>Fungi</taxon>
        <taxon>Fungi incertae sedis</taxon>
        <taxon>Mucoromycota</taxon>
        <taxon>Glomeromycotina</taxon>
        <taxon>Glomeromycetes</taxon>
        <taxon>Archaeosporales</taxon>
        <taxon>Ambisporaceae</taxon>
        <taxon>Ambispora</taxon>
    </lineage>
</organism>
<comment type="caution">
    <text evidence="3">The sequence shown here is derived from an EMBL/GenBank/DDBJ whole genome shotgun (WGS) entry which is preliminary data.</text>
</comment>
<evidence type="ECO:0000313" key="3">
    <source>
        <dbReference type="EMBL" id="CAG8472338.1"/>
    </source>
</evidence>
<dbReference type="EMBL" id="CAJVPL010000247">
    <property type="protein sequence ID" value="CAG8472338.1"/>
    <property type="molecule type" value="Genomic_DNA"/>
</dbReference>
<feature type="compositionally biased region" description="Low complexity" evidence="2">
    <location>
        <begin position="25"/>
        <end position="38"/>
    </location>
</feature>
<sequence>MPLFEQTNQKNNNQTDNCGFEKPTNQSANQSAANQSNQPTETKSTGLMNIIGQCLPFAPLVFEQFTGQKVPQLSGTMADIQNAIQQVQFSLQTVVNNQQQLSQRITSLETNANQHLANLTNQFKSLKLTHTKEQKQIELHSNNENQEY</sequence>